<evidence type="ECO:0000256" key="1">
    <source>
        <dbReference type="SAM" id="Phobius"/>
    </source>
</evidence>
<name>A0A076LF57_9EURY</name>
<sequence length="56" mass="6984">MKRKKYYGKDPIKKLLNDPEKREKIFKFLFILNIWVWLAVFIGAVIFIILMIKYYW</sequence>
<keyword evidence="3" id="KW-1185">Reference proteome</keyword>
<dbReference type="Proteomes" id="UP000028781">
    <property type="component" value="Chromosome"/>
</dbReference>
<keyword evidence="1" id="KW-0472">Membrane</keyword>
<accession>A0A076LF57</accession>
<organism evidence="2 3">
    <name type="scientific">Methanocaldococcus bathoardescens</name>
    <dbReference type="NCBI Taxonomy" id="1301915"/>
    <lineage>
        <taxon>Archaea</taxon>
        <taxon>Methanobacteriati</taxon>
        <taxon>Methanobacteriota</taxon>
        <taxon>Methanomada group</taxon>
        <taxon>Methanococci</taxon>
        <taxon>Methanococcales</taxon>
        <taxon>Methanocaldococcaceae</taxon>
        <taxon>Methanocaldococcus</taxon>
    </lineage>
</organism>
<evidence type="ECO:0000313" key="2">
    <source>
        <dbReference type="EMBL" id="AIJ05467.1"/>
    </source>
</evidence>
<dbReference type="EMBL" id="CP009149">
    <property type="protein sequence ID" value="AIJ05467.1"/>
    <property type="molecule type" value="Genomic_DNA"/>
</dbReference>
<protein>
    <submittedName>
        <fullName evidence="2">Uncharacterized protein</fullName>
    </submittedName>
</protein>
<dbReference type="HOGENOM" id="CLU_3003192_0_0_2"/>
<dbReference type="KEGG" id="mjh:JH146_0618"/>
<evidence type="ECO:0000313" key="3">
    <source>
        <dbReference type="Proteomes" id="UP000028781"/>
    </source>
</evidence>
<dbReference type="OrthoDB" id="64177at2157"/>
<dbReference type="GeneID" id="55593174"/>
<dbReference type="RefSeq" id="WP_173400807.1">
    <property type="nucleotide sequence ID" value="NZ_CP009149.1"/>
</dbReference>
<gene>
    <name evidence="2" type="ORF">JH146_0618</name>
</gene>
<reference evidence="2 3" key="1">
    <citation type="journal article" date="2015" name="Int. J. Syst. Evol. Microbiol.">
        <title>M ethanocaldococcus bathoardescens sp. nov., a hyperthermophilic methanogen isolated from a volcanically active deep-sea hydrothermal vent.</title>
        <authorList>
            <person name="Stewart L.C."/>
            <person name="Jung J.H."/>
            <person name="Kim Y.T."/>
            <person name="Kwon S.W."/>
            <person name="Park C.S."/>
            <person name="Holden J.F."/>
        </authorList>
    </citation>
    <scope>NUCLEOTIDE SEQUENCE [LARGE SCALE GENOMIC DNA]</scope>
    <source>
        <strain evidence="2 3">JH146</strain>
    </source>
</reference>
<dbReference type="AlphaFoldDB" id="A0A076LF57"/>
<feature type="transmembrane region" description="Helical" evidence="1">
    <location>
        <begin position="28"/>
        <end position="52"/>
    </location>
</feature>
<keyword evidence="1" id="KW-0812">Transmembrane</keyword>
<proteinExistence type="predicted"/>
<keyword evidence="1" id="KW-1133">Transmembrane helix</keyword>
<dbReference type="STRING" id="1301915.JH146_0618"/>